<dbReference type="AlphaFoldDB" id="A0A916ZCV0"/>
<reference evidence="8" key="1">
    <citation type="journal article" date="2014" name="Int. J. Syst. Evol. Microbiol.">
        <title>Complete genome sequence of Corynebacterium casei LMG S-19264T (=DSM 44701T), isolated from a smear-ripened cheese.</title>
        <authorList>
            <consortium name="US DOE Joint Genome Institute (JGI-PGF)"/>
            <person name="Walter F."/>
            <person name="Albersmeier A."/>
            <person name="Kalinowski J."/>
            <person name="Ruckert C."/>
        </authorList>
    </citation>
    <scope>NUCLEOTIDE SEQUENCE</scope>
    <source>
        <strain evidence="8">CGMCC 1.15178</strain>
    </source>
</reference>
<name>A0A916ZCV0_9BACL</name>
<feature type="domain" description="Response regulatory" evidence="7">
    <location>
        <begin position="5"/>
        <end position="121"/>
    </location>
</feature>
<evidence type="ECO:0000256" key="2">
    <source>
        <dbReference type="ARBA" id="ARBA00023015"/>
    </source>
</evidence>
<evidence type="ECO:0000313" key="8">
    <source>
        <dbReference type="EMBL" id="GGD89112.1"/>
    </source>
</evidence>
<dbReference type="GO" id="GO:0006355">
    <property type="term" value="P:regulation of DNA-templated transcription"/>
    <property type="evidence" value="ECO:0007669"/>
    <property type="project" value="InterPro"/>
</dbReference>
<dbReference type="SMART" id="SM00448">
    <property type="entry name" value="REC"/>
    <property type="match status" value="1"/>
</dbReference>
<evidence type="ECO:0000256" key="3">
    <source>
        <dbReference type="ARBA" id="ARBA00023125"/>
    </source>
</evidence>
<evidence type="ECO:0000313" key="9">
    <source>
        <dbReference type="Proteomes" id="UP000612456"/>
    </source>
</evidence>
<accession>A0A916ZCV0</accession>
<dbReference type="PANTHER" id="PTHR43214">
    <property type="entry name" value="TWO-COMPONENT RESPONSE REGULATOR"/>
    <property type="match status" value="1"/>
</dbReference>
<dbReference type="InterPro" id="IPR000792">
    <property type="entry name" value="Tscrpt_reg_LuxR_C"/>
</dbReference>
<keyword evidence="4" id="KW-0804">Transcription</keyword>
<organism evidence="8 9">
    <name type="scientific">Paenibacillus nasutitermitis</name>
    <dbReference type="NCBI Taxonomy" id="1652958"/>
    <lineage>
        <taxon>Bacteria</taxon>
        <taxon>Bacillati</taxon>
        <taxon>Bacillota</taxon>
        <taxon>Bacilli</taxon>
        <taxon>Bacillales</taxon>
        <taxon>Paenibacillaceae</taxon>
        <taxon>Paenibacillus</taxon>
    </lineage>
</organism>
<evidence type="ECO:0000256" key="1">
    <source>
        <dbReference type="ARBA" id="ARBA00022553"/>
    </source>
</evidence>
<dbReference type="GO" id="GO:0003677">
    <property type="term" value="F:DNA binding"/>
    <property type="evidence" value="ECO:0007669"/>
    <property type="project" value="UniProtKB-KW"/>
</dbReference>
<comment type="caution">
    <text evidence="8">The sequence shown here is derived from an EMBL/GenBank/DDBJ whole genome shotgun (WGS) entry which is preliminary data.</text>
</comment>
<dbReference type="PROSITE" id="PS50110">
    <property type="entry name" value="RESPONSE_REGULATORY"/>
    <property type="match status" value="1"/>
</dbReference>
<dbReference type="InterPro" id="IPR016032">
    <property type="entry name" value="Sig_transdc_resp-reg_C-effctor"/>
</dbReference>
<dbReference type="PANTHER" id="PTHR43214:SF24">
    <property type="entry name" value="TRANSCRIPTIONAL REGULATORY PROTEIN NARL-RELATED"/>
    <property type="match status" value="1"/>
</dbReference>
<evidence type="ECO:0000259" key="6">
    <source>
        <dbReference type="PROSITE" id="PS50043"/>
    </source>
</evidence>
<evidence type="ECO:0000259" key="7">
    <source>
        <dbReference type="PROSITE" id="PS50110"/>
    </source>
</evidence>
<dbReference type="EMBL" id="BMHP01000004">
    <property type="protein sequence ID" value="GGD89112.1"/>
    <property type="molecule type" value="Genomic_DNA"/>
</dbReference>
<keyword evidence="2" id="KW-0805">Transcription regulation</keyword>
<dbReference type="RefSeq" id="WP_188997002.1">
    <property type="nucleotide sequence ID" value="NZ_BMHP01000004.1"/>
</dbReference>
<dbReference type="SUPFAM" id="SSF46894">
    <property type="entry name" value="C-terminal effector domain of the bipartite response regulators"/>
    <property type="match status" value="1"/>
</dbReference>
<dbReference type="SUPFAM" id="SSF52172">
    <property type="entry name" value="CheY-like"/>
    <property type="match status" value="1"/>
</dbReference>
<dbReference type="PROSITE" id="PS00622">
    <property type="entry name" value="HTH_LUXR_1"/>
    <property type="match status" value="1"/>
</dbReference>
<dbReference type="InterPro" id="IPR058245">
    <property type="entry name" value="NreC/VraR/RcsB-like_REC"/>
</dbReference>
<dbReference type="GO" id="GO:0000160">
    <property type="term" value="P:phosphorelay signal transduction system"/>
    <property type="evidence" value="ECO:0007669"/>
    <property type="project" value="InterPro"/>
</dbReference>
<proteinExistence type="predicted"/>
<dbReference type="Pfam" id="PF00072">
    <property type="entry name" value="Response_reg"/>
    <property type="match status" value="1"/>
</dbReference>
<dbReference type="InterPro" id="IPR001789">
    <property type="entry name" value="Sig_transdc_resp-reg_receiver"/>
</dbReference>
<protein>
    <submittedName>
        <fullName evidence="8">DNA-binding response regulator</fullName>
    </submittedName>
</protein>
<feature type="domain" description="HTH luxR-type" evidence="6">
    <location>
        <begin position="152"/>
        <end position="217"/>
    </location>
</feature>
<dbReference type="Gene3D" id="3.40.50.2300">
    <property type="match status" value="1"/>
</dbReference>
<dbReference type="SMART" id="SM00421">
    <property type="entry name" value="HTH_LUXR"/>
    <property type="match status" value="1"/>
</dbReference>
<dbReference type="CDD" id="cd17535">
    <property type="entry name" value="REC_NarL-like"/>
    <property type="match status" value="1"/>
</dbReference>
<keyword evidence="1 5" id="KW-0597">Phosphoprotein</keyword>
<dbReference type="Proteomes" id="UP000612456">
    <property type="component" value="Unassembled WGS sequence"/>
</dbReference>
<dbReference type="PROSITE" id="PS50043">
    <property type="entry name" value="HTH_LUXR_2"/>
    <property type="match status" value="1"/>
</dbReference>
<evidence type="ECO:0000256" key="5">
    <source>
        <dbReference type="PROSITE-ProRule" id="PRU00169"/>
    </source>
</evidence>
<feature type="modified residue" description="4-aspartylphosphate" evidence="5">
    <location>
        <position position="56"/>
    </location>
</feature>
<dbReference type="Pfam" id="PF00196">
    <property type="entry name" value="GerE"/>
    <property type="match status" value="1"/>
</dbReference>
<reference evidence="8" key="2">
    <citation type="submission" date="2020-09" db="EMBL/GenBank/DDBJ databases">
        <authorList>
            <person name="Sun Q."/>
            <person name="Zhou Y."/>
        </authorList>
    </citation>
    <scope>NUCLEOTIDE SEQUENCE</scope>
    <source>
        <strain evidence="8">CGMCC 1.15178</strain>
    </source>
</reference>
<keyword evidence="3 8" id="KW-0238">DNA-binding</keyword>
<gene>
    <name evidence="8" type="ORF">GCM10010911_54640</name>
</gene>
<dbReference type="CDD" id="cd06170">
    <property type="entry name" value="LuxR_C_like"/>
    <property type="match status" value="1"/>
</dbReference>
<evidence type="ECO:0000256" key="4">
    <source>
        <dbReference type="ARBA" id="ARBA00023163"/>
    </source>
</evidence>
<dbReference type="InterPro" id="IPR039420">
    <property type="entry name" value="WalR-like"/>
</dbReference>
<dbReference type="PRINTS" id="PR00038">
    <property type="entry name" value="HTHLUXR"/>
</dbReference>
<sequence length="217" mass="24030">MNAIRLVIADDQMLTREGLRTILDLEDDMNVVGTASNGLEACELAEALRPDLVLMDVQMPKMDGIEALKRIKQSSPGTAVLILTTFMDDDYIIEGLAGGASGYMLKDMDPDRMIALIRDAAHDQFVLPNAVAARLAARVSRTSESYDAGHQPSLGRMKLTEREKEIARLIVRGLNNREIAEALYIGEGTVRNYISNLYRKLDVVDRAQAILRLQSLI</sequence>
<dbReference type="InterPro" id="IPR011006">
    <property type="entry name" value="CheY-like_superfamily"/>
</dbReference>
<keyword evidence="9" id="KW-1185">Reference proteome</keyword>